<dbReference type="InterPro" id="IPR036237">
    <property type="entry name" value="Xyl_isomerase-like_sf"/>
</dbReference>
<dbReference type="OrthoDB" id="9786584at2"/>
<accession>A0A0U9HDC8</accession>
<feature type="domain" description="Xylose isomerase-like TIM barrel" evidence="2">
    <location>
        <begin position="27"/>
        <end position="264"/>
    </location>
</feature>
<gene>
    <name evidence="3" type="ORF">TSYNT_5339</name>
</gene>
<dbReference type="PANTHER" id="PTHR43489">
    <property type="entry name" value="ISOMERASE"/>
    <property type="match status" value="1"/>
</dbReference>
<dbReference type="RefSeq" id="WP_059031558.1">
    <property type="nucleotide sequence ID" value="NZ_DF976999.1"/>
</dbReference>
<name>A0A0U9HDC8_9FIRM</name>
<dbReference type="NCBIfam" id="NF041099">
    <property type="entry name" value="keto_glucon_epim_IolO"/>
    <property type="match status" value="1"/>
</dbReference>
<dbReference type="Proteomes" id="UP000062160">
    <property type="component" value="Unassembled WGS sequence"/>
</dbReference>
<reference evidence="3" key="1">
    <citation type="journal article" date="2016" name="Genome Announc.">
        <title>Draft Genome Sequence of the Syntrophic Lactate-Degrading Bacterium Tepidanaerobacter syntrophicus JLT.</title>
        <authorList>
            <person name="Matsuura N."/>
            <person name="Ohashi A."/>
            <person name="Tourlousse D.M."/>
            <person name="Sekiguchi Y."/>
        </authorList>
    </citation>
    <scope>NUCLEOTIDE SEQUENCE [LARGE SCALE GENOMIC DNA]</scope>
    <source>
        <strain evidence="3">JL</strain>
    </source>
</reference>
<dbReference type="SUPFAM" id="SSF51658">
    <property type="entry name" value="Xylose isomerase-like"/>
    <property type="match status" value="1"/>
</dbReference>
<dbReference type="STRING" id="224999.GCA_001485475_00491"/>
<protein>
    <submittedName>
        <fullName evidence="3">Sugar phosphate isomerase</fullName>
    </submittedName>
</protein>
<organism evidence="3">
    <name type="scientific">Tepidanaerobacter syntrophicus</name>
    <dbReference type="NCBI Taxonomy" id="224999"/>
    <lineage>
        <taxon>Bacteria</taxon>
        <taxon>Bacillati</taxon>
        <taxon>Bacillota</taxon>
        <taxon>Clostridia</taxon>
        <taxon>Thermosediminibacterales</taxon>
        <taxon>Tepidanaerobacteraceae</taxon>
        <taxon>Tepidanaerobacter</taxon>
    </lineage>
</organism>
<evidence type="ECO:0000313" key="3">
    <source>
        <dbReference type="EMBL" id="GAQ24502.1"/>
    </source>
</evidence>
<dbReference type="EMBL" id="DF976999">
    <property type="protein sequence ID" value="GAQ24502.1"/>
    <property type="molecule type" value="Genomic_DNA"/>
</dbReference>
<evidence type="ECO:0000256" key="1">
    <source>
        <dbReference type="ARBA" id="ARBA00023235"/>
    </source>
</evidence>
<dbReference type="InterPro" id="IPR013022">
    <property type="entry name" value="Xyl_isomerase-like_TIM-brl"/>
</dbReference>
<evidence type="ECO:0000313" key="4">
    <source>
        <dbReference type="Proteomes" id="UP000062160"/>
    </source>
</evidence>
<dbReference type="Pfam" id="PF01261">
    <property type="entry name" value="AP_endonuc_2"/>
    <property type="match status" value="1"/>
</dbReference>
<dbReference type="GO" id="GO:0016853">
    <property type="term" value="F:isomerase activity"/>
    <property type="evidence" value="ECO:0007669"/>
    <property type="project" value="UniProtKB-KW"/>
</dbReference>
<dbReference type="PANTHER" id="PTHR43489:SF7">
    <property type="entry name" value="3-DEHYDRO-D-GULOSIDE 4-EPIMERASE-RELATED"/>
    <property type="match status" value="1"/>
</dbReference>
<keyword evidence="4" id="KW-1185">Reference proteome</keyword>
<dbReference type="AlphaFoldDB" id="A0A0U9HDC8"/>
<keyword evidence="1 3" id="KW-0413">Isomerase</keyword>
<dbReference type="InterPro" id="IPR050417">
    <property type="entry name" value="Sugar_Epim/Isomerase"/>
</dbReference>
<sequence length="268" mass="30465">MKLSITIVESAAENAPIVLRGSYTENIQKAAQMGYDAVEIHVKDPNTLDIKEIQKACDKNNIAVSTIGTGMGYGIDGLSFTDPDDDVRERAVKRIFDHISAAKKLNAKVIIGSMRGTIINTNDRKKYENYALECFYKVINFAEKNNVTILNEAINRYETNFINNVEESLKFIKKINSPHLKIHLDTFHMNIEEPDMRKSILKAREFLGHFHFADSDRWYPGHGHIDFRSIIEALKDIKYDGFIAFECLPFPTPDVAAEKSIKNIKPLL</sequence>
<evidence type="ECO:0000259" key="2">
    <source>
        <dbReference type="Pfam" id="PF01261"/>
    </source>
</evidence>
<dbReference type="Gene3D" id="3.20.20.150">
    <property type="entry name" value="Divalent-metal-dependent TIM barrel enzymes"/>
    <property type="match status" value="1"/>
</dbReference>
<proteinExistence type="predicted"/>
<dbReference type="InterPro" id="IPR053560">
    <property type="entry name" value="Hyi_epimerase/isomerase"/>
</dbReference>